<evidence type="ECO:0000313" key="5">
    <source>
        <dbReference type="Proteomes" id="UP000507962"/>
    </source>
</evidence>
<sequence length="261" mass="28540">MKRAVVFLICLFAMSTMAFAGDGSLDRVKKEGKLVLGLDDSFPPMGYKIADGTIVGFDIDAANEVCKRLGIELALQPTAWKGVINSLYAGKFDCIWNGMTITKERVARVNFTKPYILDGQVVVVRFTEKRFTDYKDLGGMVVGCQEGSPAVTAAKKLPNAPKAINEYEDNPKALLDLKAGRLDAVVIDNVTGRDAIAKQVGSFKTLPGFISKEPFGVAFRKEDNALRAAVQKTLDEMVADGTMAKISEKWFGEDITDPTKW</sequence>
<dbReference type="PANTHER" id="PTHR35936">
    <property type="entry name" value="MEMBRANE-BOUND LYTIC MUREIN TRANSGLYCOSYLASE F"/>
    <property type="match status" value="1"/>
</dbReference>
<dbReference type="CDD" id="cd00996">
    <property type="entry name" value="PBP2_AatB_like"/>
    <property type="match status" value="1"/>
</dbReference>
<dbReference type="PANTHER" id="PTHR35936:SF35">
    <property type="entry name" value="L-CYSTINE-BINDING PROTEIN TCYJ"/>
    <property type="match status" value="1"/>
</dbReference>
<evidence type="ECO:0000313" key="4">
    <source>
        <dbReference type="EMBL" id="VFQ44963.1"/>
    </source>
</evidence>
<feature type="domain" description="Solute-binding protein family 3/N-terminal" evidence="3">
    <location>
        <begin position="33"/>
        <end position="254"/>
    </location>
</feature>
<dbReference type="Gene3D" id="3.40.190.10">
    <property type="entry name" value="Periplasmic binding protein-like II"/>
    <property type="match status" value="2"/>
</dbReference>
<gene>
    <name evidence="4" type="ORF">MSL71_26200</name>
</gene>
<dbReference type="SUPFAM" id="SSF53850">
    <property type="entry name" value="Periplasmic binding protein-like II"/>
    <property type="match status" value="1"/>
</dbReference>
<dbReference type="RefSeq" id="WP_180141006.1">
    <property type="nucleotide sequence ID" value="NZ_CAADHO010000004.1"/>
</dbReference>
<dbReference type="Proteomes" id="UP000507962">
    <property type="component" value="Unassembled WGS sequence"/>
</dbReference>
<dbReference type="SMART" id="SM00062">
    <property type="entry name" value="PBPb"/>
    <property type="match status" value="1"/>
</dbReference>
<evidence type="ECO:0000256" key="1">
    <source>
        <dbReference type="ARBA" id="ARBA00022729"/>
    </source>
</evidence>
<proteinExistence type="predicted"/>
<dbReference type="AlphaFoldDB" id="A0A4U8YUE8"/>
<dbReference type="Pfam" id="PF00497">
    <property type="entry name" value="SBP_bac_3"/>
    <property type="match status" value="1"/>
</dbReference>
<dbReference type="EMBL" id="CAADHO010000004">
    <property type="protein sequence ID" value="VFQ44963.1"/>
    <property type="molecule type" value="Genomic_DNA"/>
</dbReference>
<feature type="chain" id="PRO_5020642310" evidence="2">
    <location>
        <begin position="21"/>
        <end position="261"/>
    </location>
</feature>
<organism evidence="4 5">
    <name type="scientific">Desulfoluna butyratoxydans</name>
    <dbReference type="NCBI Taxonomy" id="231438"/>
    <lineage>
        <taxon>Bacteria</taxon>
        <taxon>Pseudomonadati</taxon>
        <taxon>Thermodesulfobacteriota</taxon>
        <taxon>Desulfobacteria</taxon>
        <taxon>Desulfobacterales</taxon>
        <taxon>Desulfolunaceae</taxon>
        <taxon>Desulfoluna</taxon>
    </lineage>
</organism>
<protein>
    <submittedName>
        <fullName evidence="4">Solute-binding protein family 3/n-terminal domain of mltf</fullName>
    </submittedName>
</protein>
<name>A0A4U8YUE8_9BACT</name>
<accession>A0A4U8YUE8</accession>
<reference evidence="4 5" key="1">
    <citation type="submission" date="2019-03" db="EMBL/GenBank/DDBJ databases">
        <authorList>
            <person name="Nijsse B."/>
        </authorList>
    </citation>
    <scope>NUCLEOTIDE SEQUENCE [LARGE SCALE GENOMIC DNA]</scope>
    <source>
        <strain evidence="4">Desulfoluna butyratoxydans MSL71</strain>
    </source>
</reference>
<evidence type="ECO:0000259" key="3">
    <source>
        <dbReference type="SMART" id="SM00062"/>
    </source>
</evidence>
<keyword evidence="5" id="KW-1185">Reference proteome</keyword>
<feature type="signal peptide" evidence="2">
    <location>
        <begin position="1"/>
        <end position="20"/>
    </location>
</feature>
<keyword evidence="1 2" id="KW-0732">Signal</keyword>
<evidence type="ECO:0000256" key="2">
    <source>
        <dbReference type="SAM" id="SignalP"/>
    </source>
</evidence>
<dbReference type="InterPro" id="IPR001638">
    <property type="entry name" value="Solute-binding_3/MltF_N"/>
</dbReference>